<proteinExistence type="predicted"/>
<sequence length="149" mass="16854">MEGFSSLWKEVSPYEFFARPLEIKQRAATDPRAHGGADQLSAGDYVSTLNEMEDAMITANDEFRCFAADLDAFYIHPENRREIEPSQVIASMEKGERLYCIIDVDNDFAACTGRWQRAEILGIKVIFISDVRRTANNESQKCHIGKAVD</sequence>
<protein>
    <submittedName>
        <fullName evidence="3">Tudor domain-containing protein</fullName>
    </submittedName>
</protein>
<dbReference type="Proteomes" id="UP000271098">
    <property type="component" value="Unassembled WGS sequence"/>
</dbReference>
<evidence type="ECO:0000313" key="2">
    <source>
        <dbReference type="Proteomes" id="UP000271098"/>
    </source>
</evidence>
<organism evidence="3">
    <name type="scientific">Gongylonema pulchrum</name>
    <dbReference type="NCBI Taxonomy" id="637853"/>
    <lineage>
        <taxon>Eukaryota</taxon>
        <taxon>Metazoa</taxon>
        <taxon>Ecdysozoa</taxon>
        <taxon>Nematoda</taxon>
        <taxon>Chromadorea</taxon>
        <taxon>Rhabditida</taxon>
        <taxon>Spirurina</taxon>
        <taxon>Spiruromorpha</taxon>
        <taxon>Spiruroidea</taxon>
        <taxon>Gongylonematidae</taxon>
        <taxon>Gongylonema</taxon>
    </lineage>
</organism>
<reference evidence="1 2" key="2">
    <citation type="submission" date="2018-11" db="EMBL/GenBank/DDBJ databases">
        <authorList>
            <consortium name="Pathogen Informatics"/>
        </authorList>
    </citation>
    <scope>NUCLEOTIDE SEQUENCE [LARGE SCALE GENOMIC DNA]</scope>
</reference>
<evidence type="ECO:0000313" key="3">
    <source>
        <dbReference type="WBParaSite" id="GPUH_0000260401-mRNA-1"/>
    </source>
</evidence>
<gene>
    <name evidence="1" type="ORF">GPUH_LOCUS2599</name>
</gene>
<name>A0A183D1K8_9BILA</name>
<dbReference type="WBParaSite" id="GPUH_0000260401-mRNA-1">
    <property type="protein sequence ID" value="GPUH_0000260401-mRNA-1"/>
    <property type="gene ID" value="GPUH_0000260401"/>
</dbReference>
<accession>A0A183D1K8</accession>
<dbReference type="AlphaFoldDB" id="A0A183D1K8"/>
<reference evidence="3" key="1">
    <citation type="submission" date="2016-06" db="UniProtKB">
        <authorList>
            <consortium name="WormBaseParasite"/>
        </authorList>
    </citation>
    <scope>IDENTIFICATION</scope>
</reference>
<dbReference type="EMBL" id="UYRT01004017">
    <property type="protein sequence ID" value="VDK35339.1"/>
    <property type="molecule type" value="Genomic_DNA"/>
</dbReference>
<evidence type="ECO:0000313" key="1">
    <source>
        <dbReference type="EMBL" id="VDK35339.1"/>
    </source>
</evidence>
<keyword evidence="2" id="KW-1185">Reference proteome</keyword>